<keyword evidence="3" id="KW-1185">Reference proteome</keyword>
<dbReference type="EMBL" id="BTFZ01000001">
    <property type="protein sequence ID" value="GMM33317.1"/>
    <property type="molecule type" value="Genomic_DNA"/>
</dbReference>
<feature type="compositionally biased region" description="Low complexity" evidence="1">
    <location>
        <begin position="344"/>
        <end position="356"/>
    </location>
</feature>
<evidence type="ECO:0000313" key="2">
    <source>
        <dbReference type="EMBL" id="GMM33317.1"/>
    </source>
</evidence>
<accession>A0AAV5QFC2</accession>
<dbReference type="Pfam" id="PF15496">
    <property type="entry name" value="DUF4646"/>
    <property type="match status" value="1"/>
</dbReference>
<organism evidence="2 3">
    <name type="scientific">Saccharomycopsis crataegensis</name>
    <dbReference type="NCBI Taxonomy" id="43959"/>
    <lineage>
        <taxon>Eukaryota</taxon>
        <taxon>Fungi</taxon>
        <taxon>Dikarya</taxon>
        <taxon>Ascomycota</taxon>
        <taxon>Saccharomycotina</taxon>
        <taxon>Saccharomycetes</taxon>
        <taxon>Saccharomycopsidaceae</taxon>
        <taxon>Saccharomycopsis</taxon>
    </lineage>
</organism>
<feature type="compositionally biased region" description="Basic and acidic residues" evidence="1">
    <location>
        <begin position="383"/>
        <end position="393"/>
    </location>
</feature>
<evidence type="ECO:0000313" key="3">
    <source>
        <dbReference type="Proteomes" id="UP001360560"/>
    </source>
</evidence>
<evidence type="ECO:0000256" key="1">
    <source>
        <dbReference type="SAM" id="MobiDB-lite"/>
    </source>
</evidence>
<feature type="compositionally biased region" description="Basic and acidic residues" evidence="1">
    <location>
        <begin position="361"/>
        <end position="375"/>
    </location>
</feature>
<feature type="compositionally biased region" description="Basic and acidic residues" evidence="1">
    <location>
        <begin position="400"/>
        <end position="414"/>
    </location>
</feature>
<protein>
    <submittedName>
        <fullName evidence="2">Uncharacterized protein</fullName>
    </submittedName>
</protein>
<comment type="caution">
    <text evidence="2">The sequence shown here is derived from an EMBL/GenBank/DDBJ whole genome shotgun (WGS) entry which is preliminary data.</text>
</comment>
<sequence length="426" mass="48946">MSRKSNYSNNDPTEPINGFPGYDGFPTQGQASPPSYGYVDSSNHDWQRQQYQKQLQGQQLHQQLQGQQLHQQRQYQQQQRDQQLQQLQKQHNQQLQQLQQQHHQQLQQLHQPQDVNESSLKNPVNPLVHSPDWSPTNEDYRLMAFPQQDFMTRVKKNFHKNSGDPLVDQPISFSRKVPPHLAEQPQRAFRPLILKGINKMGLIGQGFKPAYIGSVFAPRDVSVADFGQFLEDITIAGNISGGSKIGAQLAPTTMHMGLSGYFVTKAILKGLHRKKEPLVICTIEAWQEYFFGPRGLDVYVVAEGERITSRYVNGELDPIPPEVARLCGGSRGSKDYDTDKSYESDSSIDSNSSRDSNGQKLSRDERKCRKEEIKEKKRLRKKRQEDRKKEHERNKKLRKSQKEEEKKTRKDFDAPKLVVTALVPGY</sequence>
<feature type="compositionally biased region" description="Basic and acidic residues" evidence="1">
    <location>
        <begin position="332"/>
        <end position="343"/>
    </location>
</feature>
<feature type="compositionally biased region" description="Polar residues" evidence="1">
    <location>
        <begin position="113"/>
        <end position="122"/>
    </location>
</feature>
<dbReference type="AlphaFoldDB" id="A0AAV5QFC2"/>
<dbReference type="Proteomes" id="UP001360560">
    <property type="component" value="Unassembled WGS sequence"/>
</dbReference>
<gene>
    <name evidence="2" type="ORF">DASC09_006420</name>
</gene>
<name>A0AAV5QFC2_9ASCO</name>
<feature type="region of interest" description="Disordered" evidence="1">
    <location>
        <begin position="1"/>
        <end position="58"/>
    </location>
</feature>
<dbReference type="RefSeq" id="XP_064850317.1">
    <property type="nucleotide sequence ID" value="XM_064994245.1"/>
</dbReference>
<dbReference type="InterPro" id="IPR028018">
    <property type="entry name" value="DUF4646"/>
</dbReference>
<feature type="compositionally biased region" description="Low complexity" evidence="1">
    <location>
        <begin position="94"/>
        <end position="111"/>
    </location>
</feature>
<feature type="region of interest" description="Disordered" evidence="1">
    <location>
        <begin position="94"/>
        <end position="135"/>
    </location>
</feature>
<feature type="compositionally biased region" description="Low complexity" evidence="1">
    <location>
        <begin position="48"/>
        <end position="58"/>
    </location>
</feature>
<feature type="compositionally biased region" description="Polar residues" evidence="1">
    <location>
        <begin position="1"/>
        <end position="12"/>
    </location>
</feature>
<feature type="region of interest" description="Disordered" evidence="1">
    <location>
        <begin position="322"/>
        <end position="426"/>
    </location>
</feature>
<dbReference type="GeneID" id="90071296"/>
<proteinExistence type="predicted"/>
<reference evidence="2 3" key="1">
    <citation type="journal article" date="2023" name="Elife">
        <title>Identification of key yeast species and microbe-microbe interactions impacting larval growth of Drosophila in the wild.</title>
        <authorList>
            <person name="Mure A."/>
            <person name="Sugiura Y."/>
            <person name="Maeda R."/>
            <person name="Honda K."/>
            <person name="Sakurai N."/>
            <person name="Takahashi Y."/>
            <person name="Watada M."/>
            <person name="Katoh T."/>
            <person name="Gotoh A."/>
            <person name="Gotoh Y."/>
            <person name="Taniguchi I."/>
            <person name="Nakamura K."/>
            <person name="Hayashi T."/>
            <person name="Katayama T."/>
            <person name="Uemura T."/>
            <person name="Hattori Y."/>
        </authorList>
    </citation>
    <scope>NUCLEOTIDE SEQUENCE [LARGE SCALE GENOMIC DNA]</scope>
    <source>
        <strain evidence="2 3">SC-9</strain>
    </source>
</reference>